<evidence type="ECO:0000313" key="2">
    <source>
        <dbReference type="EMBL" id="ACE04852.1"/>
    </source>
</evidence>
<protein>
    <submittedName>
        <fullName evidence="2">Uncharacterized protein</fullName>
    </submittedName>
</protein>
<organism evidence="2">
    <name type="scientific">Chlorobium phaeobacteroides (strain BS1)</name>
    <dbReference type="NCBI Taxonomy" id="331678"/>
    <lineage>
        <taxon>Bacteria</taxon>
        <taxon>Pseudomonadati</taxon>
        <taxon>Chlorobiota</taxon>
        <taxon>Chlorobiia</taxon>
        <taxon>Chlorobiales</taxon>
        <taxon>Chlorobiaceae</taxon>
        <taxon>Chlorobium/Pelodictyon group</taxon>
        <taxon>Chlorobium</taxon>
    </lineage>
</organism>
<dbReference type="eggNOG" id="ENOG5032Y64">
    <property type="taxonomic scope" value="Bacteria"/>
</dbReference>
<name>B3EM11_CHLPB</name>
<sequence>MLKSYEAIYDHGKMKWLGDKPKDKHAHVIVTVLDKQKPDDRSLQKRREPSLLIAGKGKIHGDIITAKLSEEDWECLNLNNSPREEKKAHKDGKRSLFCHSRA</sequence>
<dbReference type="KEGG" id="cpb:Cphamn1_1954"/>
<feature type="region of interest" description="Disordered" evidence="1">
    <location>
        <begin position="80"/>
        <end position="102"/>
    </location>
</feature>
<accession>B3EM11</accession>
<dbReference type="HOGENOM" id="CLU_179128_0_0_10"/>
<reference evidence="2" key="1">
    <citation type="submission" date="2008-06" db="EMBL/GenBank/DDBJ databases">
        <title>Complete sequence of Chlorobium phaeobacteroides BS1.</title>
        <authorList>
            <consortium name="US DOE Joint Genome Institute"/>
            <person name="Lucas S."/>
            <person name="Copeland A."/>
            <person name="Lapidus A."/>
            <person name="Glavina del Rio T."/>
            <person name="Dalin E."/>
            <person name="Tice H."/>
            <person name="Bruce D."/>
            <person name="Goodwin L."/>
            <person name="Pitluck S."/>
            <person name="Schmutz J."/>
            <person name="Larimer F."/>
            <person name="Land M."/>
            <person name="Hauser L."/>
            <person name="Kyrpides N."/>
            <person name="Ovchinnikova G."/>
            <person name="Li T."/>
            <person name="Liu Z."/>
            <person name="Zhao F."/>
            <person name="Overmann J."/>
            <person name="Bryant D.A."/>
            <person name="Richardson P."/>
        </authorList>
    </citation>
    <scope>NUCLEOTIDE SEQUENCE [LARGE SCALE GENOMIC DNA]</scope>
    <source>
        <strain evidence="2">BS1</strain>
    </source>
</reference>
<evidence type="ECO:0000256" key="1">
    <source>
        <dbReference type="SAM" id="MobiDB-lite"/>
    </source>
</evidence>
<dbReference type="EMBL" id="CP001101">
    <property type="protein sequence ID" value="ACE04852.1"/>
    <property type="molecule type" value="Genomic_DNA"/>
</dbReference>
<dbReference type="KEGG" id="cpb:Cphamn1_1939"/>
<dbReference type="AlphaFoldDB" id="B3EM11"/>
<evidence type="ECO:0000313" key="3">
    <source>
        <dbReference type="EMBL" id="ACE04866.1"/>
    </source>
</evidence>
<proteinExistence type="predicted"/>
<dbReference type="EMBL" id="CP001101">
    <property type="protein sequence ID" value="ACE04866.1"/>
    <property type="molecule type" value="Genomic_DNA"/>
</dbReference>
<gene>
    <name evidence="2" type="ordered locus">Cphamn1_1939</name>
    <name evidence="3" type="ordered locus">Cphamn1_1954</name>
</gene>